<keyword evidence="1" id="KW-0732">Signal</keyword>
<name>A0A517NRI5_9BACT</name>
<reference evidence="2 3" key="1">
    <citation type="submission" date="2019-02" db="EMBL/GenBank/DDBJ databases">
        <title>Deep-cultivation of Planctomycetes and their phenomic and genomic characterization uncovers novel biology.</title>
        <authorList>
            <person name="Wiegand S."/>
            <person name="Jogler M."/>
            <person name="Boedeker C."/>
            <person name="Pinto D."/>
            <person name="Vollmers J."/>
            <person name="Rivas-Marin E."/>
            <person name="Kohn T."/>
            <person name="Peeters S.H."/>
            <person name="Heuer A."/>
            <person name="Rast P."/>
            <person name="Oberbeckmann S."/>
            <person name="Bunk B."/>
            <person name="Jeske O."/>
            <person name="Meyerdierks A."/>
            <person name="Storesund J.E."/>
            <person name="Kallscheuer N."/>
            <person name="Luecker S."/>
            <person name="Lage O.M."/>
            <person name="Pohl T."/>
            <person name="Merkel B.J."/>
            <person name="Hornburger P."/>
            <person name="Mueller R.-W."/>
            <person name="Bruemmer F."/>
            <person name="Labrenz M."/>
            <person name="Spormann A.M."/>
            <person name="Op den Camp H."/>
            <person name="Overmann J."/>
            <person name="Amann R."/>
            <person name="Jetten M.S.M."/>
            <person name="Mascher T."/>
            <person name="Medema M.H."/>
            <person name="Devos D.P."/>
            <person name="Kaster A.-K."/>
            <person name="Ovreas L."/>
            <person name="Rohde M."/>
            <person name="Galperin M.Y."/>
            <person name="Jogler C."/>
        </authorList>
    </citation>
    <scope>NUCLEOTIDE SEQUENCE [LARGE SCALE GENOMIC DNA]</scope>
    <source>
        <strain evidence="2 3">K23_9</strain>
    </source>
</reference>
<gene>
    <name evidence="2" type="ORF">K239x_16910</name>
</gene>
<dbReference type="AlphaFoldDB" id="A0A517NRI5"/>
<evidence type="ECO:0000256" key="1">
    <source>
        <dbReference type="SAM" id="SignalP"/>
    </source>
</evidence>
<dbReference type="OrthoDB" id="222522at2"/>
<sequence precursor="true">MRSPFLTQVIRLFILIGATTFVSSSSASAQEKTSYWNLSWSWKDVDVEQLSSRLSSVGLDIPVSAQGNASVDVQVGIPLNALRSSDKYQLTGTISSKRLQVDELVWSDFEAVIDVREGNASLQKMRGSLGSKSMQGSGRVTGSANLQFAPMGDVSAKLVMESVKISPLHQVYKSAIGDDSVSTLSGTVDGKIQFSAPYESIGDVHRWTLDADVSVDQFRSGQFPAVNLATGSATIRNGTLEAKNMRATVAGDQPSTLMAAARAELSGERRFQLGVMGDNVPLTKIAGLFSSSKIPWVTGQLDVDLTAKGRLGDGKNNWADTSELNWEVNGKIASPEMTASGVNLGLIEHQITFDKHQFVLTPLLEVGDNDKLLIKRIAAKYQVQPTSIALEQLAAEVFDGTLAGNAVLSTDGASPHHVDLKWNDLALQFDAGVFAPVSVAFQAFASGAIDWTVPAAGIAKVDQHRGKISVDLEQITVADASVGDLSVIAESTPNSIVLESQGKLFGGDWSIKTKTDVTPDLTFQDLWQAITTGQVSIASMQAERIIAVLPPALRPKLLNRRWRGKLNANVDFKMANGKADSTIKAVASNVSLDGTELTRRMKLNARIVDNRLVIDQAIGLIADGRLEASGLLVLEPGSAQIRSAQLNVRVASVDAPTILNLVAPNVAEQIDGRVSARLVVSGGDRDRLAIRGAVTLSDATTFGIRIDEAHSGISGYLTTRLDRWGFNIPSIAGSTGNGRIAGSLSLKSANRPSKVDMRSKWDLRNVDFAKTLANAESSSGILGEGRLSGKLVLNANHVSGPQDLFGNFDFKLNGSSGRSIPGLDDAQNFLGPIGLAGVRFDEGRARGVIGAGRATLQEFWLRSPQLMVWAEGPIVLANQRLDLQAVISTGNFDTSTTLISALGMVAVDYATPIGILLEINQLLSDRTIFVDVVGPASDPRLRLKPLETIREETAQFFLQQLLPVPCQFAQQQNPLSR</sequence>
<accession>A0A517NRI5</accession>
<dbReference type="RefSeq" id="WP_145417332.1">
    <property type="nucleotide sequence ID" value="NZ_CP036526.1"/>
</dbReference>
<organism evidence="2 3">
    <name type="scientific">Stieleria marina</name>
    <dbReference type="NCBI Taxonomy" id="1930275"/>
    <lineage>
        <taxon>Bacteria</taxon>
        <taxon>Pseudomonadati</taxon>
        <taxon>Planctomycetota</taxon>
        <taxon>Planctomycetia</taxon>
        <taxon>Pirellulales</taxon>
        <taxon>Pirellulaceae</taxon>
        <taxon>Stieleria</taxon>
    </lineage>
</organism>
<feature type="signal peptide" evidence="1">
    <location>
        <begin position="1"/>
        <end position="29"/>
    </location>
</feature>
<keyword evidence="3" id="KW-1185">Reference proteome</keyword>
<feature type="chain" id="PRO_5022234358" evidence="1">
    <location>
        <begin position="30"/>
        <end position="977"/>
    </location>
</feature>
<dbReference type="Proteomes" id="UP000319817">
    <property type="component" value="Chromosome"/>
</dbReference>
<dbReference type="EMBL" id="CP036526">
    <property type="protein sequence ID" value="QDT09741.1"/>
    <property type="molecule type" value="Genomic_DNA"/>
</dbReference>
<evidence type="ECO:0000313" key="2">
    <source>
        <dbReference type="EMBL" id="QDT09741.1"/>
    </source>
</evidence>
<protein>
    <submittedName>
        <fullName evidence="2">Putative assembly protein</fullName>
    </submittedName>
</protein>
<evidence type="ECO:0000313" key="3">
    <source>
        <dbReference type="Proteomes" id="UP000319817"/>
    </source>
</evidence>
<proteinExistence type="predicted"/>